<evidence type="ECO:0000313" key="3">
    <source>
        <dbReference type="EMBL" id="KSZ56124.1"/>
    </source>
</evidence>
<dbReference type="AlphaFoldDB" id="A0A0V9UEC0"/>
<dbReference type="PANTHER" id="PTHR30590">
    <property type="entry name" value="INNER MEMBRANE PROTEIN"/>
    <property type="match status" value="1"/>
</dbReference>
<gene>
    <name evidence="3" type="ORF">Z045_24950</name>
</gene>
<reference evidence="4" key="1">
    <citation type="submission" date="2015-01" db="EMBL/GenBank/DDBJ databases">
        <title>Draft genome sequence of Rhodococcus pyridinivorans strain KG-16, a hydrocarbon-degrading bacterium.</title>
        <authorList>
            <person name="Aggarwal R.K."/>
            <person name="Dawar C."/>
        </authorList>
    </citation>
    <scope>NUCLEOTIDE SEQUENCE [LARGE SCALE GENOMIC DNA]</scope>
    <source>
        <strain evidence="4">KG-16</strain>
    </source>
</reference>
<feature type="transmembrane region" description="Helical" evidence="1">
    <location>
        <begin position="88"/>
        <end position="106"/>
    </location>
</feature>
<dbReference type="PANTHER" id="PTHR30590:SF3">
    <property type="entry name" value="HYPOTHETICAL MEMBRANE SPANNING PROTEIN"/>
    <property type="match status" value="1"/>
</dbReference>
<keyword evidence="1" id="KW-0812">Transmembrane</keyword>
<reference evidence="3 4" key="2">
    <citation type="journal article" date="2016" name="Genome Announc.">
        <title>Draft Genome Sequence of a Versatile Hydrocarbon-Degrading Bacterium, Rhodococcus pyridinivorans Strain KG-16, Collected from Oil Fields in India.</title>
        <authorList>
            <person name="Aggarwal R.K."/>
            <person name="Dawar C."/>
            <person name="Phanindranath R."/>
            <person name="Mutnuri L."/>
            <person name="Dayal A.M."/>
        </authorList>
    </citation>
    <scope>NUCLEOTIDE SEQUENCE [LARGE SCALE GENOMIC DNA]</scope>
    <source>
        <strain evidence="3 4">KG-16</strain>
    </source>
</reference>
<feature type="transmembrane region" description="Helical" evidence="1">
    <location>
        <begin position="134"/>
        <end position="152"/>
    </location>
</feature>
<evidence type="ECO:0000256" key="1">
    <source>
        <dbReference type="SAM" id="Phobius"/>
    </source>
</evidence>
<evidence type="ECO:0000259" key="2">
    <source>
        <dbReference type="Pfam" id="PF04235"/>
    </source>
</evidence>
<protein>
    <recommendedName>
        <fullName evidence="2">DUF418 domain-containing protein</fullName>
    </recommendedName>
</protein>
<dbReference type="Proteomes" id="UP000053060">
    <property type="component" value="Unassembled WGS sequence"/>
</dbReference>
<feature type="transmembrane region" description="Helical" evidence="1">
    <location>
        <begin position="112"/>
        <end position="129"/>
    </location>
</feature>
<feature type="transmembrane region" description="Helical" evidence="1">
    <location>
        <begin position="12"/>
        <end position="35"/>
    </location>
</feature>
<feature type="domain" description="DUF418" evidence="2">
    <location>
        <begin position="177"/>
        <end position="322"/>
    </location>
</feature>
<keyword evidence="1" id="KW-1133">Transmembrane helix</keyword>
<accession>A0A0V9UEC0</accession>
<evidence type="ECO:0000313" key="4">
    <source>
        <dbReference type="Proteomes" id="UP000053060"/>
    </source>
</evidence>
<dbReference type="InterPro" id="IPR052529">
    <property type="entry name" value="Bact_Transport_Assoc"/>
</dbReference>
<feature type="transmembrane region" description="Helical" evidence="1">
    <location>
        <begin position="215"/>
        <end position="236"/>
    </location>
</feature>
<proteinExistence type="predicted"/>
<feature type="transmembrane region" description="Helical" evidence="1">
    <location>
        <begin position="158"/>
        <end position="174"/>
    </location>
</feature>
<feature type="transmembrane region" description="Helical" evidence="1">
    <location>
        <begin position="55"/>
        <end position="76"/>
    </location>
</feature>
<dbReference type="Pfam" id="PF04235">
    <property type="entry name" value="DUF418"/>
    <property type="match status" value="1"/>
</dbReference>
<dbReference type="InterPro" id="IPR007349">
    <property type="entry name" value="DUF418"/>
</dbReference>
<organism evidence="3 4">
    <name type="scientific">Rhodococcus pyridinivorans KG-16</name>
    <dbReference type="NCBI Taxonomy" id="1441730"/>
    <lineage>
        <taxon>Bacteria</taxon>
        <taxon>Bacillati</taxon>
        <taxon>Actinomycetota</taxon>
        <taxon>Actinomycetes</taxon>
        <taxon>Mycobacteriales</taxon>
        <taxon>Nocardiaceae</taxon>
        <taxon>Rhodococcus</taxon>
    </lineage>
</organism>
<dbReference type="EMBL" id="AZXY01000022">
    <property type="protein sequence ID" value="KSZ56124.1"/>
    <property type="molecule type" value="Genomic_DNA"/>
</dbReference>
<feature type="transmembrane region" description="Helical" evidence="1">
    <location>
        <begin position="256"/>
        <end position="275"/>
    </location>
</feature>
<dbReference type="PATRIC" id="fig|1441730.3.peg.5247"/>
<name>A0A0V9UEC0_9NOCA</name>
<comment type="caution">
    <text evidence="3">The sequence shown here is derived from an EMBL/GenBank/DDBJ whole genome shotgun (WGS) entry which is preliminary data.</text>
</comment>
<sequence>MTGRPRIEELDVIRGFALCGIHVVNVYQQVVFAAVFGDQPGLGVTVMPAIVRYGFYERFLPIFTLLFGVSFAIFLASAGNRTDRPRAVLARRLAVLAVLGALHQLFHPGEALLPYAVFGLVVLLPASYLRPRWALAVGLVLLLVGAQTVAGYGVMPGLLVLGFALAGLGVADALGDQTRRWALAAAVLGAVTVAYWSAVAAGIELPRLSFGATSLPSQLAGVVTGLLYVCLVVLVLRTSTARVLSWALAPMGRMALTNYLFATVLILVFSPMLGIDGLDDWPAVAGLVLVIIAVEVGASRVWLARFRFGPAEWLWRCATWWKMVPNRR</sequence>
<feature type="transmembrane region" description="Helical" evidence="1">
    <location>
        <begin position="181"/>
        <end position="203"/>
    </location>
</feature>
<feature type="transmembrane region" description="Helical" evidence="1">
    <location>
        <begin position="281"/>
        <end position="303"/>
    </location>
</feature>
<keyword evidence="1" id="KW-0472">Membrane</keyword>